<feature type="compositionally biased region" description="Low complexity" evidence="1">
    <location>
        <begin position="456"/>
        <end position="465"/>
    </location>
</feature>
<evidence type="ECO:0000313" key="3">
    <source>
        <dbReference type="Proteomes" id="UP000274082"/>
    </source>
</evidence>
<evidence type="ECO:0000256" key="1">
    <source>
        <dbReference type="SAM" id="MobiDB-lite"/>
    </source>
</evidence>
<proteinExistence type="predicted"/>
<feature type="compositionally biased region" description="Basic and acidic residues" evidence="1">
    <location>
        <begin position="605"/>
        <end position="618"/>
    </location>
</feature>
<feature type="region of interest" description="Disordered" evidence="1">
    <location>
        <begin position="326"/>
        <end position="382"/>
    </location>
</feature>
<feature type="compositionally biased region" description="Polar residues" evidence="1">
    <location>
        <begin position="643"/>
        <end position="654"/>
    </location>
</feature>
<feature type="region of interest" description="Disordered" evidence="1">
    <location>
        <begin position="792"/>
        <end position="856"/>
    </location>
</feature>
<accession>A0A3Q8IIP7</accession>
<feature type="region of interest" description="Disordered" evidence="1">
    <location>
        <begin position="34"/>
        <end position="105"/>
    </location>
</feature>
<feature type="region of interest" description="Disordered" evidence="1">
    <location>
        <begin position="494"/>
        <end position="516"/>
    </location>
</feature>
<dbReference type="EMBL" id="CP029530">
    <property type="protein sequence ID" value="AYU81431.1"/>
    <property type="molecule type" value="Genomic_DNA"/>
</dbReference>
<dbReference type="VEuPathDB" id="TriTrypDB:LdCL_310030400"/>
<feature type="compositionally biased region" description="Polar residues" evidence="1">
    <location>
        <begin position="825"/>
        <end position="834"/>
    </location>
</feature>
<evidence type="ECO:0000313" key="2">
    <source>
        <dbReference type="EMBL" id="AYU81431.1"/>
    </source>
</evidence>
<dbReference type="AlphaFoldDB" id="A0A3Q8IIP7"/>
<gene>
    <name evidence="2" type="ORF">LdCL_310030400</name>
</gene>
<dbReference type="OrthoDB" id="266248at2759"/>
<feature type="compositionally biased region" description="Polar residues" evidence="1">
    <location>
        <begin position="793"/>
        <end position="803"/>
    </location>
</feature>
<reference evidence="2 3" key="1">
    <citation type="journal article" date="2018" name="Sci. Rep.">
        <title>A complete Leishmania donovani reference genome identifies novel genetic variations associated with virulence.</title>
        <authorList>
            <person name="Lypaczewski P."/>
            <person name="Hoshizaki J."/>
            <person name="Zhang W.-W."/>
            <person name="McCall L.-I."/>
            <person name="Torcivia-Rodriguez J."/>
            <person name="Simonyan V."/>
            <person name="Kaur A."/>
            <person name="Dewar K."/>
            <person name="Matlashewski G."/>
        </authorList>
    </citation>
    <scope>NUCLEOTIDE SEQUENCE [LARGE SCALE GENOMIC DNA]</scope>
    <source>
        <strain evidence="2 3">LdCL</strain>
    </source>
</reference>
<dbReference type="VEuPathDB" id="TriTrypDB:LdBPK_312240.1"/>
<keyword evidence="3" id="KW-1185">Reference proteome</keyword>
<feature type="compositionally biased region" description="Polar residues" evidence="1">
    <location>
        <begin position="235"/>
        <end position="253"/>
    </location>
</feature>
<dbReference type="Proteomes" id="UP000274082">
    <property type="component" value="Chromosome 31"/>
</dbReference>
<feature type="region of interest" description="Disordered" evidence="1">
    <location>
        <begin position="399"/>
        <end position="469"/>
    </location>
</feature>
<feature type="region of interest" description="Disordered" evidence="1">
    <location>
        <begin position="586"/>
        <end position="700"/>
    </location>
</feature>
<feature type="region of interest" description="Disordered" evidence="1">
    <location>
        <begin position="235"/>
        <end position="256"/>
    </location>
</feature>
<feature type="compositionally biased region" description="Basic and acidic residues" evidence="1">
    <location>
        <begin position="326"/>
        <end position="356"/>
    </location>
</feature>
<organism evidence="2 3">
    <name type="scientific">Leishmania donovani</name>
    <dbReference type="NCBI Taxonomy" id="5661"/>
    <lineage>
        <taxon>Eukaryota</taxon>
        <taxon>Discoba</taxon>
        <taxon>Euglenozoa</taxon>
        <taxon>Kinetoplastea</taxon>
        <taxon>Metakinetoplastina</taxon>
        <taxon>Trypanosomatida</taxon>
        <taxon>Trypanosomatidae</taxon>
        <taxon>Leishmaniinae</taxon>
        <taxon>Leishmania</taxon>
    </lineage>
</organism>
<feature type="compositionally biased region" description="Basic and acidic residues" evidence="1">
    <location>
        <begin position="45"/>
        <end position="74"/>
    </location>
</feature>
<feature type="compositionally biased region" description="Low complexity" evidence="1">
    <location>
        <begin position="86"/>
        <end position="97"/>
    </location>
</feature>
<name>A0A3Q8IIP7_LEIDO</name>
<sequence length="903" mass="96276">MPTADKPKPCKRFGTFGDPDRVLTQVEREFYANMARIRKKRTQKKEKPPAEGAHRKGKEKRGNESEMSREKSTDKLFALRKRSLTPADAASRSALPAPSSPPRDNRLAVLSAVCLLDRAAPLVEEPDRRKPRDRAASECVSSCTQHMPEPRRGFGFNDQHAPESLCKPGDSILLPSRYQSARSGHESTPRWQRQRRAPKGLLVSAGNSPDHTPDVPLETGLVEKLQRMKVLSVPQTASQEFPKRGNSNPSSVMSGGGDGENVDLSRVAGLSDDKAGVEGRIGMALGAHHREYFSGGSFRIHGLTDEQMSTLEVLAAIEKLLKVRKESKTTSMRTDRTTKQEPKEEAATQKRRDHGNAHSAPTPKPKATASAGKGSQARASSFPSLIRSALQAAAAAITPARTSPSLSRAEARCAAPSPPLAQPLPALHANDAGRHAQKGSSETRRQASRQPPACVSGKSRGASSSRSRKGGFPGPFCCINGKASRHGLAEKMGRRAAQGALRKDVYTQTKSPSGATAVDEACRQYVEQCRREEQELKKLIEWERQRAGTAPGKVSAAIYSAALSGTTTGGDSAVAASSSPARKVAGVSAFSHHRPTSATSLGAPTEERVSPRSSSADRTKRRRSPACRNGRPTPLSCTDLGHLNTNKSTRQRSGSRPPAHAYPFLAGMADDACDASSESTPSAQPKIAFAGAGGGGVSPNKAARMTAVTIPTPMREAGGSRSRPFEAHLQDPDNLASFTAALFYEPSSAEESHMSSRAISVVDISSTANHCGTSEPVSVTEETVQEMVKAYSTADSPQMNTLHENAGARSDPTRQRANSVGVATEPSSSPSAGQRESRQGVLSGAPVHTASFDGSGIGVSIDDAYETGSDLYVFPFLLECRGGTSPQQQNVHVKTPLCPQRPR</sequence>
<protein>
    <submittedName>
        <fullName evidence="2">Uncharacterized protein</fullName>
    </submittedName>
</protein>
<feature type="region of interest" description="Disordered" evidence="1">
    <location>
        <begin position="884"/>
        <end position="903"/>
    </location>
</feature>
<feature type="compositionally biased region" description="Low complexity" evidence="1">
    <location>
        <begin position="359"/>
        <end position="375"/>
    </location>
</feature>
<dbReference type="VEuPathDB" id="TriTrypDB:LDHU3_31.3960"/>